<evidence type="ECO:0000313" key="1">
    <source>
        <dbReference type="EMBL" id="TFK60037.1"/>
    </source>
</evidence>
<name>A0ACD3A5C5_9AGAR</name>
<dbReference type="Proteomes" id="UP000308600">
    <property type="component" value="Unassembled WGS sequence"/>
</dbReference>
<accession>A0ACD3A5C5</accession>
<keyword evidence="2" id="KW-1185">Reference proteome</keyword>
<evidence type="ECO:0000313" key="2">
    <source>
        <dbReference type="Proteomes" id="UP000308600"/>
    </source>
</evidence>
<gene>
    <name evidence="1" type="ORF">BDN72DRAFT_738015</name>
</gene>
<proteinExistence type="predicted"/>
<feature type="non-terminal residue" evidence="1">
    <location>
        <position position="155"/>
    </location>
</feature>
<reference evidence="1 2" key="1">
    <citation type="journal article" date="2019" name="Nat. Ecol. Evol.">
        <title>Megaphylogeny resolves global patterns of mushroom evolution.</title>
        <authorList>
            <person name="Varga T."/>
            <person name="Krizsan K."/>
            <person name="Foldi C."/>
            <person name="Dima B."/>
            <person name="Sanchez-Garcia M."/>
            <person name="Sanchez-Ramirez S."/>
            <person name="Szollosi G.J."/>
            <person name="Szarkandi J.G."/>
            <person name="Papp V."/>
            <person name="Albert L."/>
            <person name="Andreopoulos W."/>
            <person name="Angelini C."/>
            <person name="Antonin V."/>
            <person name="Barry K.W."/>
            <person name="Bougher N.L."/>
            <person name="Buchanan P."/>
            <person name="Buyck B."/>
            <person name="Bense V."/>
            <person name="Catcheside P."/>
            <person name="Chovatia M."/>
            <person name="Cooper J."/>
            <person name="Damon W."/>
            <person name="Desjardin D."/>
            <person name="Finy P."/>
            <person name="Geml J."/>
            <person name="Haridas S."/>
            <person name="Hughes K."/>
            <person name="Justo A."/>
            <person name="Karasinski D."/>
            <person name="Kautmanova I."/>
            <person name="Kiss B."/>
            <person name="Kocsube S."/>
            <person name="Kotiranta H."/>
            <person name="LaButti K.M."/>
            <person name="Lechner B.E."/>
            <person name="Liimatainen K."/>
            <person name="Lipzen A."/>
            <person name="Lukacs Z."/>
            <person name="Mihaltcheva S."/>
            <person name="Morgado L.N."/>
            <person name="Niskanen T."/>
            <person name="Noordeloos M.E."/>
            <person name="Ohm R.A."/>
            <person name="Ortiz-Santana B."/>
            <person name="Ovrebo C."/>
            <person name="Racz N."/>
            <person name="Riley R."/>
            <person name="Savchenko A."/>
            <person name="Shiryaev A."/>
            <person name="Soop K."/>
            <person name="Spirin V."/>
            <person name="Szebenyi C."/>
            <person name="Tomsovsky M."/>
            <person name="Tulloss R.E."/>
            <person name="Uehling J."/>
            <person name="Grigoriev I.V."/>
            <person name="Vagvolgyi C."/>
            <person name="Papp T."/>
            <person name="Martin F.M."/>
            <person name="Miettinen O."/>
            <person name="Hibbett D.S."/>
            <person name="Nagy L.G."/>
        </authorList>
    </citation>
    <scope>NUCLEOTIDE SEQUENCE [LARGE SCALE GENOMIC DNA]</scope>
    <source>
        <strain evidence="1 2">NL-1719</strain>
    </source>
</reference>
<dbReference type="EMBL" id="ML208842">
    <property type="protein sequence ID" value="TFK60037.1"/>
    <property type="molecule type" value="Genomic_DNA"/>
</dbReference>
<sequence length="155" mass="17343">MDEVLAIMFTGPAQPTEKDFARTPLLVRRKNVLAALNWLKLNHKDYADIKVSYDNMNEYPENYPPVSVEYKHSETNKIPETQDLTNMEEEEGVEAGNIPFIVHGLSGEAMGSKTAEALKSIALQHMNSGGKMLAVGHAAPPESIYHNPRLYPQMF</sequence>
<protein>
    <submittedName>
        <fullName evidence="1">Uncharacterized protein</fullName>
    </submittedName>
</protein>
<organism evidence="1 2">
    <name type="scientific">Pluteus cervinus</name>
    <dbReference type="NCBI Taxonomy" id="181527"/>
    <lineage>
        <taxon>Eukaryota</taxon>
        <taxon>Fungi</taxon>
        <taxon>Dikarya</taxon>
        <taxon>Basidiomycota</taxon>
        <taxon>Agaricomycotina</taxon>
        <taxon>Agaricomycetes</taxon>
        <taxon>Agaricomycetidae</taxon>
        <taxon>Agaricales</taxon>
        <taxon>Pluteineae</taxon>
        <taxon>Pluteaceae</taxon>
        <taxon>Pluteus</taxon>
    </lineage>
</organism>